<feature type="region of interest" description="Disordered" evidence="2">
    <location>
        <begin position="770"/>
        <end position="807"/>
    </location>
</feature>
<feature type="compositionally biased region" description="Low complexity" evidence="2">
    <location>
        <begin position="732"/>
        <end position="748"/>
    </location>
</feature>
<dbReference type="RefSeq" id="XP_018126364.1">
    <property type="nucleotide sequence ID" value="XM_018279222.1"/>
</dbReference>
<keyword evidence="4" id="KW-1185">Reference proteome</keyword>
<sequence length="807" mass="91006">MLYFRRRRYQHVWAGIGRAYYGSLASRPPRRHLRNDSHNANIDPTSPSTKSFAHVNRRDAKGRWQDLIRTTPPPPIDLSRKIGKVPRRYLNLISLLPPEGRQGEHDSDQQDSTPRKAGEGSSVLADTQEKRGSSVFDGVSRDFHAPRLSTGDSLIHVRTNWTAMRRATPSKTLRPPLRGHKHKTINPNIKLEKFMSKEDIQERPEIGSSSSDLSGQGTHLDPIIHDMSPPTPIQSQSTDKIVPAVTEIPMPLMRRRRRGRGSRSFVGPSTTTPVMDETDKKRLSQHYMDYGPATATPAVDEIDRKRLAEQAMDYGPTFAPYTTKLLKRTEGWEERPALWDISPGCLLWLPPYYKNPEDTNLLHPHPNSVDHPIVVLSVDVSGPEDAIVTFMTIRSFKSFGAKTSLLNFWKKYLPLSRFPRENWRDEPEARESWKDALLFRENYTGRKTNRVQYVDIQNISTARWEDLRCYQGERRVIGIPQRLCEESMARLRAARTWWEGQWDTNRGLVKWEDEWVPSGKMRDVFRQRYIEPLGEEDNELGSVVTGKVANDASGGSGELALQMKEVRAEMRAEFEEARKKMRAELEKVRTEMRSELMTRMIEELEDVREGLQVVNRAEKAVVELELAKSARPPMPPPEYATSPQLAVWHAANDMPEWSGDLTNKAEAMRLELKMARMEVDGVRAEMERMRGDMDKMKVDLALLKRADAAREAAGRRKSVKVPDVGMYAPALGPRSPASRAALPPGAAGDVLEGTGESTLKGLNKELKQAMSATAQAAQTPAPNPAASLLPQVAGKGPRLGPLAQSRG</sequence>
<keyword evidence="1" id="KW-0175">Coiled coil</keyword>
<evidence type="ECO:0000313" key="4">
    <source>
        <dbReference type="Proteomes" id="UP000091956"/>
    </source>
</evidence>
<reference evidence="4" key="2">
    <citation type="journal article" date="2018" name="Nat. Commun.">
        <title>Extreme sensitivity to ultraviolet light in the fungal pathogen causing white-nose syndrome of bats.</title>
        <authorList>
            <person name="Palmer J.M."/>
            <person name="Drees K.P."/>
            <person name="Foster J.T."/>
            <person name="Lindner D.L."/>
        </authorList>
    </citation>
    <scope>NUCLEOTIDE SEQUENCE [LARGE SCALE GENOMIC DNA]</scope>
    <source>
        <strain evidence="4">UAMH 10579</strain>
    </source>
</reference>
<organism evidence="3 4">
    <name type="scientific">Pseudogymnoascus verrucosus</name>
    <dbReference type="NCBI Taxonomy" id="342668"/>
    <lineage>
        <taxon>Eukaryota</taxon>
        <taxon>Fungi</taxon>
        <taxon>Dikarya</taxon>
        <taxon>Ascomycota</taxon>
        <taxon>Pezizomycotina</taxon>
        <taxon>Leotiomycetes</taxon>
        <taxon>Thelebolales</taxon>
        <taxon>Thelebolaceae</taxon>
        <taxon>Pseudogymnoascus</taxon>
    </lineage>
</organism>
<proteinExistence type="predicted"/>
<feature type="region of interest" description="Disordered" evidence="2">
    <location>
        <begin position="730"/>
        <end position="755"/>
    </location>
</feature>
<feature type="coiled-coil region" evidence="1">
    <location>
        <begin position="560"/>
        <end position="591"/>
    </location>
</feature>
<evidence type="ECO:0000256" key="2">
    <source>
        <dbReference type="SAM" id="MobiDB-lite"/>
    </source>
</evidence>
<feature type="region of interest" description="Disordered" evidence="2">
    <location>
        <begin position="200"/>
        <end position="219"/>
    </location>
</feature>
<name>A0A1B8G9Y7_9PEZI</name>
<dbReference type="GeneID" id="28843199"/>
<feature type="compositionally biased region" description="Polar residues" evidence="2">
    <location>
        <begin position="38"/>
        <end position="51"/>
    </location>
</feature>
<accession>A0A1B8G9Y7</accession>
<gene>
    <name evidence="3" type="ORF">VE01_09813</name>
</gene>
<feature type="compositionally biased region" description="Basic and acidic residues" evidence="2">
    <location>
        <begin position="56"/>
        <end position="66"/>
    </location>
</feature>
<evidence type="ECO:0000256" key="1">
    <source>
        <dbReference type="SAM" id="Coils"/>
    </source>
</evidence>
<dbReference type="EMBL" id="KV460264">
    <property type="protein sequence ID" value="OBT92631.1"/>
    <property type="molecule type" value="Genomic_DNA"/>
</dbReference>
<feature type="coiled-coil region" evidence="1">
    <location>
        <begin position="665"/>
        <end position="706"/>
    </location>
</feature>
<reference evidence="3 4" key="1">
    <citation type="submission" date="2016-03" db="EMBL/GenBank/DDBJ databases">
        <title>Comparative genomics of Pseudogymnoascus destructans, the fungus causing white-nose syndrome of bats.</title>
        <authorList>
            <person name="Palmer J.M."/>
            <person name="Drees K.P."/>
            <person name="Foster J.T."/>
            <person name="Lindner D.L."/>
        </authorList>
    </citation>
    <scope>NUCLEOTIDE SEQUENCE [LARGE SCALE GENOMIC DNA]</scope>
    <source>
        <strain evidence="3 4">UAMH 10579</strain>
    </source>
</reference>
<dbReference type="AlphaFoldDB" id="A0A1B8G9Y7"/>
<feature type="region of interest" description="Disordered" evidence="2">
    <location>
        <begin position="255"/>
        <end position="276"/>
    </location>
</feature>
<evidence type="ECO:0000313" key="3">
    <source>
        <dbReference type="EMBL" id="OBT92631.1"/>
    </source>
</evidence>
<dbReference type="Proteomes" id="UP000091956">
    <property type="component" value="Unassembled WGS sequence"/>
</dbReference>
<feature type="region of interest" description="Disordered" evidence="2">
    <location>
        <begin position="26"/>
        <end position="82"/>
    </location>
</feature>
<feature type="region of interest" description="Disordered" evidence="2">
    <location>
        <begin position="95"/>
        <end position="145"/>
    </location>
</feature>
<feature type="compositionally biased region" description="Polar residues" evidence="2">
    <location>
        <begin position="207"/>
        <end position="217"/>
    </location>
</feature>
<dbReference type="OrthoDB" id="3537171at2759"/>
<feature type="compositionally biased region" description="Basic and acidic residues" evidence="2">
    <location>
        <begin position="101"/>
        <end position="118"/>
    </location>
</feature>
<protein>
    <submittedName>
        <fullName evidence="3">Uncharacterized protein</fullName>
    </submittedName>
</protein>
<feature type="compositionally biased region" description="Low complexity" evidence="2">
    <location>
        <begin position="770"/>
        <end position="787"/>
    </location>
</feature>